<feature type="region of interest" description="Disordered" evidence="1">
    <location>
        <begin position="35"/>
        <end position="86"/>
    </location>
</feature>
<sequence>MSTSSFSSEPMIRVDGPRFSFVSMWRLRLRVEPGCSSPRMRHTVCTSEDEKDLTRHEGEAATSRRKKSVDHRLGSSALMKTKTSKR</sequence>
<protein>
    <submittedName>
        <fullName evidence="3">Uncharacterized protein</fullName>
    </submittedName>
</protein>
<evidence type="ECO:0000256" key="1">
    <source>
        <dbReference type="SAM" id="MobiDB-lite"/>
    </source>
</evidence>
<proteinExistence type="predicted"/>
<organism evidence="2 3">
    <name type="scientific">Angiostrongylus cantonensis</name>
    <name type="common">Rat lungworm</name>
    <dbReference type="NCBI Taxonomy" id="6313"/>
    <lineage>
        <taxon>Eukaryota</taxon>
        <taxon>Metazoa</taxon>
        <taxon>Ecdysozoa</taxon>
        <taxon>Nematoda</taxon>
        <taxon>Chromadorea</taxon>
        <taxon>Rhabditida</taxon>
        <taxon>Rhabditina</taxon>
        <taxon>Rhabditomorpha</taxon>
        <taxon>Strongyloidea</taxon>
        <taxon>Metastrongylidae</taxon>
        <taxon>Angiostrongylus</taxon>
    </lineage>
</organism>
<dbReference type="WBParaSite" id="ACAC_0001214401-mRNA-1">
    <property type="protein sequence ID" value="ACAC_0001214401-mRNA-1"/>
    <property type="gene ID" value="ACAC_0001214401"/>
</dbReference>
<reference evidence="2" key="1">
    <citation type="submission" date="2012-09" db="EMBL/GenBank/DDBJ databases">
        <authorList>
            <person name="Martin A.A."/>
        </authorList>
    </citation>
    <scope>NUCLEOTIDE SEQUENCE</scope>
</reference>
<evidence type="ECO:0000313" key="3">
    <source>
        <dbReference type="WBParaSite" id="ACAC_0001214401-mRNA-1"/>
    </source>
</evidence>
<keyword evidence="2" id="KW-1185">Reference proteome</keyword>
<name>A0A0K0DKT5_ANGCA</name>
<accession>A0A0K0DKT5</accession>
<evidence type="ECO:0000313" key="2">
    <source>
        <dbReference type="Proteomes" id="UP000035642"/>
    </source>
</evidence>
<reference evidence="3" key="2">
    <citation type="submission" date="2017-02" db="UniProtKB">
        <authorList>
            <consortium name="WormBaseParasite"/>
        </authorList>
    </citation>
    <scope>IDENTIFICATION</scope>
</reference>
<dbReference type="Proteomes" id="UP000035642">
    <property type="component" value="Unassembled WGS sequence"/>
</dbReference>
<dbReference type="AlphaFoldDB" id="A0A0K0DKT5"/>